<keyword evidence="9" id="KW-0460">Magnesium</keyword>
<keyword evidence="8" id="KW-0547">Nucleotide-binding</keyword>
<dbReference type="InterPro" id="IPR007698">
    <property type="entry name" value="AlaDH/PNT_NAD(H)-bd"/>
</dbReference>
<dbReference type="PANTHER" id="PTHR42795:SF1">
    <property type="entry name" value="ALANINE DEHYDROGENASE"/>
    <property type="match status" value="1"/>
</dbReference>
<dbReference type="Pfam" id="PF05222">
    <property type="entry name" value="AlaDh_PNT_N"/>
    <property type="match status" value="1"/>
</dbReference>
<dbReference type="SUPFAM" id="SSF52283">
    <property type="entry name" value="Formate/glycerate dehydrogenase catalytic domain-like"/>
    <property type="match status" value="1"/>
</dbReference>
<evidence type="ECO:0000313" key="13">
    <source>
        <dbReference type="Proteomes" id="UP000886865"/>
    </source>
</evidence>
<dbReference type="Proteomes" id="UP000886865">
    <property type="component" value="Unassembled WGS sequence"/>
</dbReference>
<feature type="domain" description="Alanine dehydrogenase/pyridine nucleotide transhydrogenase N-terminal" evidence="11">
    <location>
        <begin position="6"/>
        <end position="139"/>
    </location>
</feature>
<dbReference type="SMART" id="SM01002">
    <property type="entry name" value="AlaDh_PNT_C"/>
    <property type="match status" value="1"/>
</dbReference>
<dbReference type="GO" id="GO:0046872">
    <property type="term" value="F:metal ion binding"/>
    <property type="evidence" value="ECO:0007669"/>
    <property type="project" value="UniProtKB-KW"/>
</dbReference>
<dbReference type="PIRSF" id="PIRSF000183">
    <property type="entry name" value="Alanine_dh"/>
    <property type="match status" value="1"/>
</dbReference>
<dbReference type="PROSITE" id="PS00837">
    <property type="entry name" value="ALADH_PNT_2"/>
    <property type="match status" value="1"/>
</dbReference>
<dbReference type="EC" id="1.4.1.1" evidence="2 5"/>
<feature type="binding site" evidence="8">
    <location>
        <begin position="241"/>
        <end position="242"/>
    </location>
    <ligand>
        <name>NAD(+)</name>
        <dbReference type="ChEBI" id="CHEBI:57540"/>
    </ligand>
</feature>
<sequence length="378" mass="40439">MKTNFGILKELKEGETRVALTPDSVGMLTQEGLSVAIESGAGSLSGFDDIQYEKAGAKVVQSAQEIWEKSSVIVKVKEPQKSEFKYFREDLVIFSYLHLAVEEELAKELLKKKVCAIAAEAVETQWGELPLLRPMSEVAGRMSIQLGARFLEKQNGGRGLLLGGVPGVAPAKVVILGGGVAGSNAAQAALGMGADVSVLDVNSKRLSNLDMFFGGQIKTYYSNYSTIASHVQEADLLITAVLIPSARAPKLVSAQMVKSMKKGSAIIDIAIDQGGNVETIDRVTTLDNPIFEKYGVLHCAVPNIPSYVPKTSSYAYSYAILPFLKELGEKGTFVALKENEALCAGVSTFRGAVTNEALAQSVGCEHTEISLLIGFKVK</sequence>
<comment type="similarity">
    <text evidence="1 5">Belongs to the AlaDH/PNT family.</text>
</comment>
<dbReference type="InterPro" id="IPR008143">
    <property type="entry name" value="Ala_DH/PNT_CS2"/>
</dbReference>
<evidence type="ECO:0000259" key="10">
    <source>
        <dbReference type="SMART" id="SM01002"/>
    </source>
</evidence>
<dbReference type="EMBL" id="DVJQ01000073">
    <property type="protein sequence ID" value="HIS75032.1"/>
    <property type="molecule type" value="Genomic_DNA"/>
</dbReference>
<evidence type="ECO:0000256" key="9">
    <source>
        <dbReference type="PIRSR" id="PIRSR000183-4"/>
    </source>
</evidence>
<protein>
    <recommendedName>
        <fullName evidence="2 5">Alanine dehydrogenase</fullName>
        <ecNumber evidence="2 5">1.4.1.1</ecNumber>
    </recommendedName>
</protein>
<evidence type="ECO:0000256" key="8">
    <source>
        <dbReference type="PIRSR" id="PIRSR000183-3"/>
    </source>
</evidence>
<evidence type="ECO:0000256" key="3">
    <source>
        <dbReference type="ARBA" id="ARBA00023002"/>
    </source>
</evidence>
<feature type="active site" description="Proton donor/acceptor" evidence="6">
    <location>
        <position position="98"/>
    </location>
</feature>
<dbReference type="FunFam" id="3.40.50.720:FF:000049">
    <property type="entry name" value="Alanine dehydrogenase"/>
    <property type="match status" value="1"/>
</dbReference>
<gene>
    <name evidence="12" type="primary">ald</name>
    <name evidence="12" type="ORF">IAA86_08445</name>
</gene>
<comment type="cofactor">
    <cofactor evidence="9">
        <name>Mg(2+)</name>
        <dbReference type="ChEBI" id="CHEBI:18420"/>
    </cofactor>
    <text evidence="9">Binds 1 Mg(2+) ion per subunit.</text>
</comment>
<dbReference type="NCBIfam" id="TIGR00518">
    <property type="entry name" value="alaDH"/>
    <property type="match status" value="1"/>
</dbReference>
<dbReference type="AlphaFoldDB" id="A0A9D1FJV1"/>
<feature type="binding site" evidence="8">
    <location>
        <position position="205"/>
    </location>
    <ligand>
        <name>NAD(+)</name>
        <dbReference type="ChEBI" id="CHEBI:57540"/>
    </ligand>
</feature>
<feature type="domain" description="Alanine dehydrogenase/pyridine nucleotide transhydrogenase NAD(H)-binding" evidence="10">
    <location>
        <begin position="151"/>
        <end position="300"/>
    </location>
</feature>
<comment type="caution">
    <text evidence="12">The sequence shown here is derived from an EMBL/GenBank/DDBJ whole genome shotgun (WGS) entry which is preliminary data.</text>
</comment>
<evidence type="ECO:0000256" key="2">
    <source>
        <dbReference type="ARBA" id="ARBA00012897"/>
    </source>
</evidence>
<comment type="catalytic activity">
    <reaction evidence="5">
        <text>L-alanine + NAD(+) + H2O = pyruvate + NH4(+) + NADH + H(+)</text>
        <dbReference type="Rhea" id="RHEA:18405"/>
        <dbReference type="ChEBI" id="CHEBI:15361"/>
        <dbReference type="ChEBI" id="CHEBI:15377"/>
        <dbReference type="ChEBI" id="CHEBI:15378"/>
        <dbReference type="ChEBI" id="CHEBI:28938"/>
        <dbReference type="ChEBI" id="CHEBI:57540"/>
        <dbReference type="ChEBI" id="CHEBI:57945"/>
        <dbReference type="ChEBI" id="CHEBI:57972"/>
        <dbReference type="EC" id="1.4.1.1"/>
    </reaction>
</comment>
<dbReference type="GO" id="GO:0005886">
    <property type="term" value="C:plasma membrane"/>
    <property type="evidence" value="ECO:0007669"/>
    <property type="project" value="TreeGrafter"/>
</dbReference>
<feature type="binding site" evidence="9">
    <location>
        <position position="326"/>
    </location>
    <ligand>
        <name>Mg(2+)</name>
        <dbReference type="ChEBI" id="CHEBI:18420"/>
    </ligand>
</feature>
<evidence type="ECO:0000256" key="5">
    <source>
        <dbReference type="PIRNR" id="PIRNR000183"/>
    </source>
</evidence>
<dbReference type="SUPFAM" id="SSF51735">
    <property type="entry name" value="NAD(P)-binding Rossmann-fold domains"/>
    <property type="match status" value="1"/>
</dbReference>
<evidence type="ECO:0000256" key="6">
    <source>
        <dbReference type="PIRSR" id="PIRSR000183-1"/>
    </source>
</evidence>
<keyword evidence="3 5" id="KW-0560">Oxidoreductase</keyword>
<name>A0A9D1FJV1_9BACT</name>
<organism evidence="12 13">
    <name type="scientific">Candidatus Galligastranaerophilus intestinavium</name>
    <dbReference type="NCBI Taxonomy" id="2840836"/>
    <lineage>
        <taxon>Bacteria</taxon>
        <taxon>Candidatus Galligastranaerophilus</taxon>
    </lineage>
</organism>
<dbReference type="PANTHER" id="PTHR42795">
    <property type="entry name" value="ALANINE DEHYDROGENASE"/>
    <property type="match status" value="1"/>
</dbReference>
<evidence type="ECO:0000313" key="12">
    <source>
        <dbReference type="EMBL" id="HIS75032.1"/>
    </source>
</evidence>
<keyword evidence="4 5" id="KW-0520">NAD</keyword>
<dbReference type="CDD" id="cd05305">
    <property type="entry name" value="L-AlaDH"/>
    <property type="match status" value="1"/>
</dbReference>
<feature type="binding site" evidence="8">
    <location>
        <begin position="269"/>
        <end position="272"/>
    </location>
    <ligand>
        <name>NAD(+)</name>
        <dbReference type="ChEBI" id="CHEBI:57540"/>
    </ligand>
</feature>
<keyword evidence="9" id="KW-0479">Metal-binding</keyword>
<feature type="binding site" evidence="8">
    <location>
        <position position="136"/>
    </location>
    <ligand>
        <name>NAD(+)</name>
        <dbReference type="ChEBI" id="CHEBI:57540"/>
    </ligand>
</feature>
<proteinExistence type="inferred from homology"/>
<feature type="binding site" evidence="8">
    <location>
        <position position="282"/>
    </location>
    <ligand>
        <name>NAD(+)</name>
        <dbReference type="ChEBI" id="CHEBI:57540"/>
    </ligand>
</feature>
<dbReference type="Gene3D" id="3.40.50.720">
    <property type="entry name" value="NAD(P)-binding Rossmann-like Domain"/>
    <property type="match status" value="2"/>
</dbReference>
<dbReference type="GO" id="GO:0000286">
    <property type="term" value="F:alanine dehydrogenase activity"/>
    <property type="evidence" value="ECO:0007669"/>
    <property type="project" value="UniProtKB-UniRule"/>
</dbReference>
<evidence type="ECO:0000256" key="1">
    <source>
        <dbReference type="ARBA" id="ARBA00005689"/>
    </source>
</evidence>
<feature type="binding site" evidence="7">
    <location>
        <position position="77"/>
    </location>
    <ligand>
        <name>substrate</name>
    </ligand>
</feature>
<dbReference type="GO" id="GO:0042853">
    <property type="term" value="P:L-alanine catabolic process"/>
    <property type="evidence" value="ECO:0007669"/>
    <property type="project" value="InterPro"/>
</dbReference>
<evidence type="ECO:0000259" key="11">
    <source>
        <dbReference type="SMART" id="SM01003"/>
    </source>
</evidence>
<feature type="active site" description="Proton donor/acceptor" evidence="6">
    <location>
        <position position="272"/>
    </location>
</feature>
<dbReference type="InterPro" id="IPR036291">
    <property type="entry name" value="NAD(P)-bd_dom_sf"/>
</dbReference>
<feature type="binding site" evidence="8">
    <location>
        <position position="222"/>
    </location>
    <ligand>
        <name>NAD(+)</name>
        <dbReference type="ChEBI" id="CHEBI:57540"/>
    </ligand>
</feature>
<evidence type="ECO:0000256" key="4">
    <source>
        <dbReference type="ARBA" id="ARBA00023027"/>
    </source>
</evidence>
<evidence type="ECO:0000256" key="7">
    <source>
        <dbReference type="PIRSR" id="PIRSR000183-2"/>
    </source>
</evidence>
<feature type="binding site" evidence="7">
    <location>
        <position position="17"/>
    </location>
    <ligand>
        <name>substrate</name>
    </ligand>
</feature>
<reference evidence="12" key="1">
    <citation type="submission" date="2020-10" db="EMBL/GenBank/DDBJ databases">
        <authorList>
            <person name="Gilroy R."/>
        </authorList>
    </citation>
    <scope>NUCLEOTIDE SEQUENCE</scope>
    <source>
        <strain evidence="12">CHK152-2871</strain>
    </source>
</reference>
<dbReference type="GO" id="GO:0000166">
    <property type="term" value="F:nucleotide binding"/>
    <property type="evidence" value="ECO:0007669"/>
    <property type="project" value="UniProtKB-KW"/>
</dbReference>
<feature type="binding site" evidence="8">
    <location>
        <position position="200"/>
    </location>
    <ligand>
        <name>NAD(+)</name>
        <dbReference type="ChEBI" id="CHEBI:57540"/>
    </ligand>
</feature>
<accession>A0A9D1FJV1</accession>
<dbReference type="InterPro" id="IPR007886">
    <property type="entry name" value="AlaDH/PNT_N"/>
</dbReference>
<dbReference type="Pfam" id="PF01262">
    <property type="entry name" value="AlaDh_PNT_C"/>
    <property type="match status" value="1"/>
</dbReference>
<dbReference type="SMART" id="SM01003">
    <property type="entry name" value="AlaDh_PNT_N"/>
    <property type="match status" value="1"/>
</dbReference>
<reference evidence="12" key="2">
    <citation type="journal article" date="2021" name="PeerJ">
        <title>Extensive microbial diversity within the chicken gut microbiome revealed by metagenomics and culture.</title>
        <authorList>
            <person name="Gilroy R."/>
            <person name="Ravi A."/>
            <person name="Getino M."/>
            <person name="Pursley I."/>
            <person name="Horton D.L."/>
            <person name="Alikhan N.F."/>
            <person name="Baker D."/>
            <person name="Gharbi K."/>
            <person name="Hall N."/>
            <person name="Watson M."/>
            <person name="Adriaenssens E.M."/>
            <person name="Foster-Nyarko E."/>
            <person name="Jarju S."/>
            <person name="Secka A."/>
            <person name="Antonio M."/>
            <person name="Oren A."/>
            <person name="Chaudhuri R.R."/>
            <person name="La Ragione R."/>
            <person name="Hildebrand F."/>
            <person name="Pallen M.J."/>
        </authorList>
    </citation>
    <scope>NUCLEOTIDE SEQUENCE</scope>
    <source>
        <strain evidence="12">CHK152-2871</strain>
    </source>
</reference>
<dbReference type="InterPro" id="IPR008141">
    <property type="entry name" value="Ala_DH"/>
</dbReference>